<evidence type="ECO:0000313" key="4">
    <source>
        <dbReference type="Proteomes" id="UP000015524"/>
    </source>
</evidence>
<feature type="active site" description="Proton donor" evidence="2">
    <location>
        <position position="16"/>
    </location>
</feature>
<proteinExistence type="inferred from homology"/>
<protein>
    <recommendedName>
        <fullName evidence="2">RNA 2',3'-cyclic phosphodiesterase</fullName>
        <shortName evidence="2">RNA 2',3'-CPDase</shortName>
        <ecNumber evidence="2">3.1.4.58</ecNumber>
    </recommendedName>
</protein>
<dbReference type="InterPro" id="IPR004175">
    <property type="entry name" value="RNA_CPDase"/>
</dbReference>
<dbReference type="PATRIC" id="fig|1114964.3.peg.277"/>
<evidence type="ECO:0000256" key="2">
    <source>
        <dbReference type="HAMAP-Rule" id="MF_01940"/>
    </source>
</evidence>
<evidence type="ECO:0000256" key="1">
    <source>
        <dbReference type="ARBA" id="ARBA00022801"/>
    </source>
</evidence>
<comment type="similarity">
    <text evidence="2">Belongs to the 2H phosphoesterase superfamily. ThpR family.</text>
</comment>
<organism evidence="3 4">
    <name type="scientific">Sphingobium baderi LL03</name>
    <dbReference type="NCBI Taxonomy" id="1114964"/>
    <lineage>
        <taxon>Bacteria</taxon>
        <taxon>Pseudomonadati</taxon>
        <taxon>Pseudomonadota</taxon>
        <taxon>Alphaproteobacteria</taxon>
        <taxon>Sphingomonadales</taxon>
        <taxon>Sphingomonadaceae</taxon>
        <taxon>Sphingobium</taxon>
    </lineage>
</organism>
<gene>
    <name evidence="3" type="ORF">L485_01495</name>
</gene>
<dbReference type="GO" id="GO:0004113">
    <property type="term" value="F:2',3'-cyclic-nucleotide 3'-phosphodiesterase activity"/>
    <property type="evidence" value="ECO:0007669"/>
    <property type="project" value="InterPro"/>
</dbReference>
<dbReference type="PANTHER" id="PTHR35561:SF1">
    <property type="entry name" value="RNA 2',3'-CYCLIC PHOSPHODIESTERASE"/>
    <property type="match status" value="1"/>
</dbReference>
<dbReference type="AlphaFoldDB" id="T0GR43"/>
<dbReference type="NCBIfam" id="TIGR02258">
    <property type="entry name" value="2_5_ligase"/>
    <property type="match status" value="1"/>
</dbReference>
<feature type="short sequence motif" description="HXTX 2" evidence="2">
    <location>
        <begin position="100"/>
        <end position="103"/>
    </location>
</feature>
<dbReference type="EC" id="3.1.4.58" evidence="2"/>
<dbReference type="EMBL" id="ATIB01000017">
    <property type="protein sequence ID" value="EQB06326.1"/>
    <property type="molecule type" value="Genomic_DNA"/>
</dbReference>
<keyword evidence="4" id="KW-1185">Reference proteome</keyword>
<dbReference type="PANTHER" id="PTHR35561">
    <property type="entry name" value="RNA 2',3'-CYCLIC PHOSPHODIESTERASE"/>
    <property type="match status" value="1"/>
</dbReference>
<dbReference type="InterPro" id="IPR009097">
    <property type="entry name" value="Cyclic_Pdiesterase"/>
</dbReference>
<dbReference type="Pfam" id="PF13563">
    <property type="entry name" value="2_5_RNA_ligase2"/>
    <property type="match status" value="1"/>
</dbReference>
<keyword evidence="1 2" id="KW-0378">Hydrolase</keyword>
<evidence type="ECO:0000313" key="3">
    <source>
        <dbReference type="EMBL" id="EQB06326.1"/>
    </source>
</evidence>
<reference evidence="3 4" key="1">
    <citation type="journal article" date="2013" name="Genome Announc.">
        <title>Draft Genome Sequence of a Hexachlorocyclohexane-Degrading Bacterium, Sphingobium baderi Strain LL03T.</title>
        <authorList>
            <person name="Kaur J."/>
            <person name="Verma H."/>
            <person name="Tripathi C."/>
            <person name="Khurana J.P."/>
            <person name="Lal R."/>
        </authorList>
    </citation>
    <scope>NUCLEOTIDE SEQUENCE [LARGE SCALE GENOMIC DNA]</scope>
    <source>
        <strain evidence="3 4">LL03</strain>
    </source>
</reference>
<comment type="catalytic activity">
    <reaction evidence="2">
        <text>a 3'-end 2',3'-cyclophospho-ribonucleotide-RNA + H2O = a 3'-end 2'-phospho-ribonucleotide-RNA + H(+)</text>
        <dbReference type="Rhea" id="RHEA:11828"/>
        <dbReference type="Rhea" id="RHEA-COMP:10464"/>
        <dbReference type="Rhea" id="RHEA-COMP:17353"/>
        <dbReference type="ChEBI" id="CHEBI:15377"/>
        <dbReference type="ChEBI" id="CHEBI:15378"/>
        <dbReference type="ChEBI" id="CHEBI:83064"/>
        <dbReference type="ChEBI" id="CHEBI:173113"/>
        <dbReference type="EC" id="3.1.4.58"/>
    </reaction>
</comment>
<name>T0GR43_9SPHN</name>
<accession>T0GR43</accession>
<feature type="short sequence motif" description="HXTX 1" evidence="2">
    <location>
        <begin position="16"/>
        <end position="19"/>
    </location>
</feature>
<comment type="caution">
    <text evidence="3">The sequence shown here is derived from an EMBL/GenBank/DDBJ whole genome shotgun (WGS) entry which is preliminary data.</text>
</comment>
<dbReference type="Proteomes" id="UP000015524">
    <property type="component" value="Unassembled WGS sequence"/>
</dbReference>
<sequence>MEGIAGARWQSDDQLHLTLRFVGAMDQHGANDLADLLGRLRFHAFPVELAGVGRFEQNGRTSSLWVGVQPHEKLFALHRKIGHLCVSLGLAQERRAYLPHITLARCGRSTGTLDSFIARNAGLASAPFEVDHFSLYESHLGREGATYKEIAHYGLL</sequence>
<comment type="function">
    <text evidence="2">Hydrolyzes RNA 2',3'-cyclic phosphodiester to an RNA 2'-phosphomonoester.</text>
</comment>
<feature type="active site" description="Proton acceptor" evidence="2">
    <location>
        <position position="100"/>
    </location>
</feature>
<dbReference type="Gene3D" id="3.90.1140.10">
    <property type="entry name" value="Cyclic phosphodiesterase"/>
    <property type="match status" value="1"/>
</dbReference>
<dbReference type="eggNOG" id="COG1514">
    <property type="taxonomic scope" value="Bacteria"/>
</dbReference>
<dbReference type="HAMAP" id="MF_01940">
    <property type="entry name" value="RNA_CPDase"/>
    <property type="match status" value="1"/>
</dbReference>
<dbReference type="GO" id="GO:0008664">
    <property type="term" value="F:RNA 2',3'-cyclic 3'-phosphodiesterase activity"/>
    <property type="evidence" value="ECO:0007669"/>
    <property type="project" value="UniProtKB-EC"/>
</dbReference>
<dbReference type="SUPFAM" id="SSF55144">
    <property type="entry name" value="LigT-like"/>
    <property type="match status" value="1"/>
</dbReference>